<dbReference type="Proteomes" id="UP000314616">
    <property type="component" value="Chromosome"/>
</dbReference>
<proteinExistence type="predicted"/>
<name>A0A5B8C930_9MICO</name>
<feature type="domain" description="AbiEi antitoxin C-terminal" evidence="2">
    <location>
        <begin position="121"/>
        <end position="240"/>
    </location>
</feature>
<dbReference type="Pfam" id="PF09407">
    <property type="entry name" value="AbiEi_1"/>
    <property type="match status" value="1"/>
</dbReference>
<reference evidence="3 4" key="1">
    <citation type="submission" date="2019-05" db="EMBL/GenBank/DDBJ databases">
        <title>Georgenia *** sp. nov., and Georgenia *** sp. nov., isolated from the intestinal contents of plateau pika (Ochotona curzoniae) in the Qinghai-Tibet plateau of China.</title>
        <authorList>
            <person name="Tian Z."/>
        </authorList>
    </citation>
    <scope>NUCLEOTIDE SEQUENCE [LARGE SCALE GENOMIC DNA]</scope>
    <source>
        <strain evidence="3 4">Z443</strain>
    </source>
</reference>
<sequence>MSSSPPEVTAPVRPRPVVAQPTQTAVERHLVHSVRGSSSCRGSAPCQPAGMTTTDLPTDRPITLDSARAAGVGPNQLTDLVRDGPLVRPFRGIYLPVDTAEDPEARARAIGMLLPDGATLGRETAAWLHGVDVRPPDRFRDPPMLECLSDREIFLNPLRRPEIRGYLTDLGPGDIVEVDGVPITSPARTALDLARHSERYMGLAALDMFSHAGLITLDEITERIRELRGRRWIARARAVLAMADPRAELPGESWTRLRLHEAGLPIPDLQISLRDGLGREIYRLDMGYHEKQVGLEYDGERFHRTTVEQGRHDVRRREDIENRWGWTAFAFHAGDVLGRRPVVEATVIEALGLSVVPTRRRWRGMHDLP</sequence>
<evidence type="ECO:0000313" key="3">
    <source>
        <dbReference type="EMBL" id="QDC24536.1"/>
    </source>
</evidence>
<feature type="region of interest" description="Disordered" evidence="1">
    <location>
        <begin position="1"/>
        <end position="20"/>
    </location>
</feature>
<dbReference type="KEGG" id="gyu:FE374_07775"/>
<evidence type="ECO:0000259" key="2">
    <source>
        <dbReference type="Pfam" id="PF09407"/>
    </source>
</evidence>
<dbReference type="EMBL" id="CP040915">
    <property type="protein sequence ID" value="QDC24536.1"/>
    <property type="molecule type" value="Genomic_DNA"/>
</dbReference>
<dbReference type="OrthoDB" id="5517693at2"/>
<accession>A0A5B8C930</accession>
<dbReference type="AlphaFoldDB" id="A0A5B8C930"/>
<gene>
    <name evidence="3" type="ORF">FE374_07775</name>
</gene>
<evidence type="ECO:0000256" key="1">
    <source>
        <dbReference type="SAM" id="MobiDB-lite"/>
    </source>
</evidence>
<evidence type="ECO:0000313" key="4">
    <source>
        <dbReference type="Proteomes" id="UP000314616"/>
    </source>
</evidence>
<feature type="region of interest" description="Disordered" evidence="1">
    <location>
        <begin position="33"/>
        <end position="59"/>
    </location>
</feature>
<organism evidence="3 4">
    <name type="scientific">Georgenia yuyongxinii</name>
    <dbReference type="NCBI Taxonomy" id="2589797"/>
    <lineage>
        <taxon>Bacteria</taxon>
        <taxon>Bacillati</taxon>
        <taxon>Actinomycetota</taxon>
        <taxon>Actinomycetes</taxon>
        <taxon>Micrococcales</taxon>
        <taxon>Bogoriellaceae</taxon>
        <taxon>Georgenia</taxon>
    </lineage>
</organism>
<dbReference type="InterPro" id="IPR018547">
    <property type="entry name" value="AbiEi_C"/>
</dbReference>
<protein>
    <recommendedName>
        <fullName evidence="2">AbiEi antitoxin C-terminal domain-containing protein</fullName>
    </recommendedName>
</protein>